<reference evidence="4" key="2">
    <citation type="submission" date="2023-05" db="EMBL/GenBank/DDBJ databases">
        <authorList>
            <consortium name="Lawrence Berkeley National Laboratory"/>
            <person name="Steindorff A."/>
            <person name="Hensen N."/>
            <person name="Bonometti L."/>
            <person name="Westerberg I."/>
            <person name="Brannstrom I.O."/>
            <person name="Guillou S."/>
            <person name="Cros-Aarteil S."/>
            <person name="Calhoun S."/>
            <person name="Haridas S."/>
            <person name="Kuo A."/>
            <person name="Mondo S."/>
            <person name="Pangilinan J."/>
            <person name="Riley R."/>
            <person name="Labutti K."/>
            <person name="Andreopoulos B."/>
            <person name="Lipzen A."/>
            <person name="Chen C."/>
            <person name="Yanf M."/>
            <person name="Daum C."/>
            <person name="Ng V."/>
            <person name="Clum A."/>
            <person name="Ohm R."/>
            <person name="Martin F."/>
            <person name="Silar P."/>
            <person name="Natvig D."/>
            <person name="Lalanne C."/>
            <person name="Gautier V."/>
            <person name="Ament-Velasquez S.L."/>
            <person name="Kruys A."/>
            <person name="Hutchinson M.I."/>
            <person name="Powell A.J."/>
            <person name="Barry K."/>
            <person name="Miller A.N."/>
            <person name="Grigoriev I.V."/>
            <person name="Debuchy R."/>
            <person name="Gladieux P."/>
            <person name="Thoren M.H."/>
            <person name="Johannesson H."/>
        </authorList>
    </citation>
    <scope>NUCLEOTIDE SEQUENCE</scope>
    <source>
        <strain evidence="4">CBS 538.74</strain>
    </source>
</reference>
<evidence type="ECO:0000256" key="2">
    <source>
        <dbReference type="SAM" id="Phobius"/>
    </source>
</evidence>
<dbReference type="AlphaFoldDB" id="A0AAN6ZVT2"/>
<feature type="compositionally biased region" description="Low complexity" evidence="1">
    <location>
        <begin position="157"/>
        <end position="174"/>
    </location>
</feature>
<feature type="transmembrane region" description="Helical" evidence="2">
    <location>
        <begin position="204"/>
        <end position="228"/>
    </location>
</feature>
<keyword evidence="3" id="KW-0732">Signal</keyword>
<gene>
    <name evidence="4" type="ORF">C8A00DRAFT_36714</name>
</gene>
<name>A0AAN6ZVT2_9PEZI</name>
<comment type="caution">
    <text evidence="4">The sequence shown here is derived from an EMBL/GenBank/DDBJ whole genome shotgun (WGS) entry which is preliminary data.</text>
</comment>
<keyword evidence="2" id="KW-0812">Transmembrane</keyword>
<organism evidence="4 5">
    <name type="scientific">Chaetomidium leptoderma</name>
    <dbReference type="NCBI Taxonomy" id="669021"/>
    <lineage>
        <taxon>Eukaryota</taxon>
        <taxon>Fungi</taxon>
        <taxon>Dikarya</taxon>
        <taxon>Ascomycota</taxon>
        <taxon>Pezizomycotina</taxon>
        <taxon>Sordariomycetes</taxon>
        <taxon>Sordariomycetidae</taxon>
        <taxon>Sordariales</taxon>
        <taxon>Chaetomiaceae</taxon>
        <taxon>Chaetomidium</taxon>
    </lineage>
</organism>
<dbReference type="EMBL" id="MU857056">
    <property type="protein sequence ID" value="KAK4150696.1"/>
    <property type="molecule type" value="Genomic_DNA"/>
</dbReference>
<dbReference type="Proteomes" id="UP001302745">
    <property type="component" value="Unassembled WGS sequence"/>
</dbReference>
<evidence type="ECO:0000313" key="5">
    <source>
        <dbReference type="Proteomes" id="UP001302745"/>
    </source>
</evidence>
<protein>
    <submittedName>
        <fullName evidence="4">Uncharacterized protein</fullName>
    </submittedName>
</protein>
<sequence length="325" mass="34080">MAPRTRSPSIYHGFTWYLGLLLQCLIGSVLAQTAATDGPGNFQGLYPNPTGTVERVTCDASSIFAYSSTFAGCCRIGLNCNFPTACANGKPTNRKGGAWSCGEDRDCYTMTVYGNYQSATESWVVHNCAQSWSASTIYRTLPPSMMTATTSGGGGDSSITTSSSSTAAADSSGITPGGGPAESTKVGGEDPPVEEEPESRPSQAWIAGVVIGCLAGGAALGGLGVWLARRRRQEKDGGDSGGEKKGGFALQSATLVRSGRHWYSKGNDDEARMARIRERAVVVADGVEMEGHAQEKVLLPTSPQEAAGTVHVELDSRPAKQSYFV</sequence>
<evidence type="ECO:0000313" key="4">
    <source>
        <dbReference type="EMBL" id="KAK4150696.1"/>
    </source>
</evidence>
<keyword evidence="2" id="KW-0472">Membrane</keyword>
<feature type="signal peptide" evidence="3">
    <location>
        <begin position="1"/>
        <end position="31"/>
    </location>
</feature>
<keyword evidence="5" id="KW-1185">Reference proteome</keyword>
<reference evidence="4" key="1">
    <citation type="journal article" date="2023" name="Mol. Phylogenet. Evol.">
        <title>Genome-scale phylogeny and comparative genomics of the fungal order Sordariales.</title>
        <authorList>
            <person name="Hensen N."/>
            <person name="Bonometti L."/>
            <person name="Westerberg I."/>
            <person name="Brannstrom I.O."/>
            <person name="Guillou S."/>
            <person name="Cros-Aarteil S."/>
            <person name="Calhoun S."/>
            <person name="Haridas S."/>
            <person name="Kuo A."/>
            <person name="Mondo S."/>
            <person name="Pangilinan J."/>
            <person name="Riley R."/>
            <person name="LaButti K."/>
            <person name="Andreopoulos B."/>
            <person name="Lipzen A."/>
            <person name="Chen C."/>
            <person name="Yan M."/>
            <person name="Daum C."/>
            <person name="Ng V."/>
            <person name="Clum A."/>
            <person name="Steindorff A."/>
            <person name="Ohm R.A."/>
            <person name="Martin F."/>
            <person name="Silar P."/>
            <person name="Natvig D.O."/>
            <person name="Lalanne C."/>
            <person name="Gautier V."/>
            <person name="Ament-Velasquez S.L."/>
            <person name="Kruys A."/>
            <person name="Hutchinson M.I."/>
            <person name="Powell A.J."/>
            <person name="Barry K."/>
            <person name="Miller A.N."/>
            <person name="Grigoriev I.V."/>
            <person name="Debuchy R."/>
            <person name="Gladieux P."/>
            <person name="Hiltunen Thoren M."/>
            <person name="Johannesson H."/>
        </authorList>
    </citation>
    <scope>NUCLEOTIDE SEQUENCE</scope>
    <source>
        <strain evidence="4">CBS 538.74</strain>
    </source>
</reference>
<feature type="region of interest" description="Disordered" evidence="1">
    <location>
        <begin position="148"/>
        <end position="201"/>
    </location>
</feature>
<proteinExistence type="predicted"/>
<feature type="chain" id="PRO_5042859903" evidence="3">
    <location>
        <begin position="32"/>
        <end position="325"/>
    </location>
</feature>
<evidence type="ECO:0000256" key="3">
    <source>
        <dbReference type="SAM" id="SignalP"/>
    </source>
</evidence>
<keyword evidence="2" id="KW-1133">Transmembrane helix</keyword>
<evidence type="ECO:0000256" key="1">
    <source>
        <dbReference type="SAM" id="MobiDB-lite"/>
    </source>
</evidence>
<accession>A0AAN6ZVT2</accession>